<comment type="caution">
    <text evidence="4">The sequence shown here is derived from an EMBL/GenBank/DDBJ whole genome shotgun (WGS) entry which is preliminary data.</text>
</comment>
<dbReference type="SUPFAM" id="SSF69593">
    <property type="entry name" value="Glycerol-3-phosphate (1)-acyltransferase"/>
    <property type="match status" value="1"/>
</dbReference>
<gene>
    <name evidence="4" type="ORF">GCM10023350_19120</name>
</gene>
<evidence type="ECO:0000313" key="4">
    <source>
        <dbReference type="EMBL" id="GAA4735484.1"/>
    </source>
</evidence>
<dbReference type="GO" id="GO:0016746">
    <property type="term" value="F:acyltransferase activity"/>
    <property type="evidence" value="ECO:0007669"/>
    <property type="project" value="UniProtKB-KW"/>
</dbReference>
<organism evidence="4 5">
    <name type="scientific">Nocardioides endophyticus</name>
    <dbReference type="NCBI Taxonomy" id="1353775"/>
    <lineage>
        <taxon>Bacteria</taxon>
        <taxon>Bacillati</taxon>
        <taxon>Actinomycetota</taxon>
        <taxon>Actinomycetes</taxon>
        <taxon>Propionibacteriales</taxon>
        <taxon>Nocardioidaceae</taxon>
        <taxon>Nocardioides</taxon>
    </lineage>
</organism>
<evidence type="ECO:0000313" key="5">
    <source>
        <dbReference type="Proteomes" id="UP001499882"/>
    </source>
</evidence>
<dbReference type="Proteomes" id="UP001499882">
    <property type="component" value="Unassembled WGS sequence"/>
</dbReference>
<keyword evidence="5" id="KW-1185">Reference proteome</keyword>
<evidence type="ECO:0000259" key="3">
    <source>
        <dbReference type="SMART" id="SM00563"/>
    </source>
</evidence>
<dbReference type="PANTHER" id="PTHR10434:SF11">
    <property type="entry name" value="1-ACYL-SN-GLYCEROL-3-PHOSPHATE ACYLTRANSFERASE"/>
    <property type="match status" value="1"/>
</dbReference>
<proteinExistence type="predicted"/>
<keyword evidence="1" id="KW-0808">Transferase</keyword>
<sequence length="223" mass="23976">MVMYAVLHTVIPPVAKLVWRPTVTGLDNVPRTGAVLLASNHLSFADSLVIPIVAPRKVHFLAKSDYFAGGGIKRNLQKAWFEGMGMLPVDRDDPRAAIASLETALEVLGRGDAFGLYPEGTRSRDGRLYRGRTGVAHLALTAGVPVVPVGITGTEKLQPVGSRFPKVVPVTVTFGRPIEVAGRYDGVPLGKARREVTDEIMRAIQAITGQEEAGIYNERAPDA</sequence>
<evidence type="ECO:0000256" key="2">
    <source>
        <dbReference type="ARBA" id="ARBA00023315"/>
    </source>
</evidence>
<dbReference type="PANTHER" id="PTHR10434">
    <property type="entry name" value="1-ACYL-SN-GLYCEROL-3-PHOSPHATE ACYLTRANSFERASE"/>
    <property type="match status" value="1"/>
</dbReference>
<dbReference type="CDD" id="cd07989">
    <property type="entry name" value="LPLAT_AGPAT-like"/>
    <property type="match status" value="1"/>
</dbReference>
<dbReference type="EMBL" id="BAABKN010000012">
    <property type="protein sequence ID" value="GAA4735484.1"/>
    <property type="molecule type" value="Genomic_DNA"/>
</dbReference>
<name>A0ABP8YRF5_9ACTN</name>
<keyword evidence="2 4" id="KW-0012">Acyltransferase</keyword>
<dbReference type="InterPro" id="IPR002123">
    <property type="entry name" value="Plipid/glycerol_acylTrfase"/>
</dbReference>
<protein>
    <submittedName>
        <fullName evidence="4">Lysophospholipid acyltransferase family protein</fullName>
    </submittedName>
</protein>
<reference evidence="5" key="1">
    <citation type="journal article" date="2019" name="Int. J. Syst. Evol. Microbiol.">
        <title>The Global Catalogue of Microorganisms (GCM) 10K type strain sequencing project: providing services to taxonomists for standard genome sequencing and annotation.</title>
        <authorList>
            <consortium name="The Broad Institute Genomics Platform"/>
            <consortium name="The Broad Institute Genome Sequencing Center for Infectious Disease"/>
            <person name="Wu L."/>
            <person name="Ma J."/>
        </authorList>
    </citation>
    <scope>NUCLEOTIDE SEQUENCE [LARGE SCALE GENOMIC DNA]</scope>
    <source>
        <strain evidence="5">JCM 18532</strain>
    </source>
</reference>
<accession>A0ABP8YRF5</accession>
<dbReference type="SMART" id="SM00563">
    <property type="entry name" value="PlsC"/>
    <property type="match status" value="1"/>
</dbReference>
<dbReference type="Pfam" id="PF01553">
    <property type="entry name" value="Acyltransferase"/>
    <property type="match status" value="1"/>
</dbReference>
<feature type="domain" description="Phospholipid/glycerol acyltransferase" evidence="3">
    <location>
        <begin position="35"/>
        <end position="154"/>
    </location>
</feature>
<evidence type="ECO:0000256" key="1">
    <source>
        <dbReference type="ARBA" id="ARBA00022679"/>
    </source>
</evidence>